<dbReference type="InterPro" id="IPR002110">
    <property type="entry name" value="Ankyrin_rpt"/>
</dbReference>
<dbReference type="Gene3D" id="1.25.40.20">
    <property type="entry name" value="Ankyrin repeat-containing domain"/>
    <property type="match status" value="1"/>
</dbReference>
<dbReference type="PANTHER" id="PTHR22677">
    <property type="entry name" value="ANKYRIN REPEAT DOMAIN-CONTAINING PROTEIN 60"/>
    <property type="match status" value="1"/>
</dbReference>
<evidence type="ECO:0000256" key="2">
    <source>
        <dbReference type="SAM" id="SignalP"/>
    </source>
</evidence>
<comment type="caution">
    <text evidence="3">The sequence shown here is derived from an EMBL/GenBank/DDBJ whole genome shotgun (WGS) entry which is preliminary data.</text>
</comment>
<feature type="chain" id="PRO_5046397826" evidence="2">
    <location>
        <begin position="22"/>
        <end position="127"/>
    </location>
</feature>
<evidence type="ECO:0000313" key="3">
    <source>
        <dbReference type="EMBL" id="MFC0076202.1"/>
    </source>
</evidence>
<dbReference type="PROSITE" id="PS50297">
    <property type="entry name" value="ANK_REP_REGION"/>
    <property type="match status" value="2"/>
</dbReference>
<dbReference type="PROSITE" id="PS50088">
    <property type="entry name" value="ANK_REPEAT"/>
    <property type="match status" value="2"/>
</dbReference>
<name>A0ABV6BNL8_9FLAO</name>
<dbReference type="SMART" id="SM00248">
    <property type="entry name" value="ANK"/>
    <property type="match status" value="2"/>
</dbReference>
<feature type="repeat" description="ANK" evidence="1">
    <location>
        <begin position="70"/>
        <end position="102"/>
    </location>
</feature>
<keyword evidence="4" id="KW-1185">Reference proteome</keyword>
<feature type="repeat" description="ANK" evidence="1">
    <location>
        <begin position="41"/>
        <end position="70"/>
    </location>
</feature>
<gene>
    <name evidence="3" type="ORF">ACFFLS_04085</name>
</gene>
<evidence type="ECO:0000313" key="4">
    <source>
        <dbReference type="Proteomes" id="UP001589734"/>
    </source>
</evidence>
<dbReference type="EMBL" id="JBHLYW010000004">
    <property type="protein sequence ID" value="MFC0076202.1"/>
    <property type="molecule type" value="Genomic_DNA"/>
</dbReference>
<dbReference type="PANTHER" id="PTHR22677:SF4">
    <property type="entry name" value="USHER SYNDROME TYPE-1G PROTEIN-LIKE PROTEIN"/>
    <property type="match status" value="1"/>
</dbReference>
<keyword evidence="1" id="KW-0040">ANK repeat</keyword>
<feature type="signal peptide" evidence="2">
    <location>
        <begin position="1"/>
        <end position="21"/>
    </location>
</feature>
<reference evidence="3 4" key="1">
    <citation type="submission" date="2024-09" db="EMBL/GenBank/DDBJ databases">
        <authorList>
            <person name="Sun Q."/>
            <person name="Mori K."/>
        </authorList>
    </citation>
    <scope>NUCLEOTIDE SEQUENCE [LARGE SCALE GENOMIC DNA]</scope>
    <source>
        <strain evidence="3 4">CGMCC 1.12926</strain>
    </source>
</reference>
<dbReference type="Proteomes" id="UP001589734">
    <property type="component" value="Unassembled WGS sequence"/>
</dbReference>
<accession>A0ABV6BNL8</accession>
<dbReference type="SUPFAM" id="SSF48403">
    <property type="entry name" value="Ankyrin repeat"/>
    <property type="match status" value="1"/>
</dbReference>
<dbReference type="RefSeq" id="WP_379685411.1">
    <property type="nucleotide sequence ID" value="NZ_JBHLYW010000004.1"/>
</dbReference>
<organism evidence="3 4">
    <name type="scientific">Flavobacterium procerum</name>
    <dbReference type="NCBI Taxonomy" id="1455569"/>
    <lineage>
        <taxon>Bacteria</taxon>
        <taxon>Pseudomonadati</taxon>
        <taxon>Bacteroidota</taxon>
        <taxon>Flavobacteriia</taxon>
        <taxon>Flavobacteriales</taxon>
        <taxon>Flavobacteriaceae</taxon>
        <taxon>Flavobacterium</taxon>
    </lineage>
</organism>
<dbReference type="InterPro" id="IPR036770">
    <property type="entry name" value="Ankyrin_rpt-contain_sf"/>
</dbReference>
<evidence type="ECO:0000256" key="1">
    <source>
        <dbReference type="PROSITE-ProRule" id="PRU00023"/>
    </source>
</evidence>
<proteinExistence type="predicted"/>
<dbReference type="InterPro" id="IPR039323">
    <property type="entry name" value="ANKRD_45/46/60"/>
</dbReference>
<sequence length="127" mass="13819">MKNSVIILGVALLALTNVSMASNQKSSTVKPQTEITNFFTSPLHVAVSKGDIEVVKKFIAYGADVNEQSEDMTPLMIAARYNKIDIIKVLIENGARPGDKNEKGFTALKYAQLSNASEAIAYLKDLK</sequence>
<protein>
    <submittedName>
        <fullName evidence="3">Ankyrin repeat domain-containing protein</fullName>
    </submittedName>
</protein>
<dbReference type="Pfam" id="PF12796">
    <property type="entry name" value="Ank_2"/>
    <property type="match status" value="1"/>
</dbReference>
<keyword evidence="2" id="KW-0732">Signal</keyword>